<dbReference type="Pfam" id="PF03630">
    <property type="entry name" value="Fumble"/>
    <property type="match status" value="1"/>
</dbReference>
<feature type="non-terminal residue" evidence="1">
    <location>
        <position position="1"/>
    </location>
</feature>
<dbReference type="AlphaFoldDB" id="A0A267GWX3"/>
<dbReference type="InterPro" id="IPR043129">
    <property type="entry name" value="ATPase_NBD"/>
</dbReference>
<dbReference type="InterPro" id="IPR004567">
    <property type="entry name" value="Type_II_PanK"/>
</dbReference>
<dbReference type="EMBL" id="NIVC01000130">
    <property type="protein sequence ID" value="PAA89944.1"/>
    <property type="molecule type" value="Genomic_DNA"/>
</dbReference>
<dbReference type="GO" id="GO:0005524">
    <property type="term" value="F:ATP binding"/>
    <property type="evidence" value="ECO:0007669"/>
    <property type="project" value="InterPro"/>
</dbReference>
<dbReference type="Gene3D" id="3.30.420.510">
    <property type="match status" value="1"/>
</dbReference>
<dbReference type="Proteomes" id="UP000215902">
    <property type="component" value="Unassembled WGS sequence"/>
</dbReference>
<comment type="caution">
    <text evidence="1">The sequence shown here is derived from an EMBL/GenBank/DDBJ whole genome shotgun (WGS) entry which is preliminary data.</text>
</comment>
<name>A0A267GWX3_9PLAT</name>
<evidence type="ECO:0000313" key="2">
    <source>
        <dbReference type="Proteomes" id="UP000215902"/>
    </source>
</evidence>
<dbReference type="SUPFAM" id="SSF53067">
    <property type="entry name" value="Actin-like ATPase domain"/>
    <property type="match status" value="1"/>
</dbReference>
<keyword evidence="2" id="KW-1185">Reference proteome</keyword>
<gene>
    <name evidence="1" type="ORF">BOX15_Mlig007788g2</name>
</gene>
<dbReference type="GO" id="GO:0015937">
    <property type="term" value="P:coenzyme A biosynthetic process"/>
    <property type="evidence" value="ECO:0007669"/>
    <property type="project" value="InterPro"/>
</dbReference>
<sequence length="342" mass="37825">ALIGTDQTMLIQTQLEIQLPIELLGELNCLCSLDRGCSSTKIVIVQLPSKQQSTDKFKITFALAKNSEFDAVLDWLADTLPADPERGTRTIALTGGGSALHQEKICDKLRVQQPIFVDELVGQARGCIWLIKQAPAAEVFYDDDFLTPLDEDVPLPALYVFSGSGNGLTLLYPDGSKCQDHIMMHGGKAFLGLSALVLGTSDYDEITGLAERAGPIEALDSRLGDFDMRPEQLDGLTREQKALRLASWFARWSAYFVDHGIRTSGIARVYLGCNFWRAKVLRELFAFNLRQRLLGTEFASSLKLRAFRTGHTGALGSMVTQSGKELSYIREDGFCRDVDSDY</sequence>
<accession>A0A267GWX3</accession>
<proteinExistence type="predicted"/>
<dbReference type="OrthoDB" id="6287391at2759"/>
<reference evidence="1 2" key="1">
    <citation type="submission" date="2017-06" db="EMBL/GenBank/DDBJ databases">
        <title>A platform for efficient transgenesis in Macrostomum lignano, a flatworm model organism for stem cell research.</title>
        <authorList>
            <person name="Berezikov E."/>
        </authorList>
    </citation>
    <scope>NUCLEOTIDE SEQUENCE [LARGE SCALE GENOMIC DNA]</scope>
    <source>
        <strain evidence="1">DV1</strain>
        <tissue evidence="1">Whole organism</tissue>
    </source>
</reference>
<evidence type="ECO:0000313" key="1">
    <source>
        <dbReference type="EMBL" id="PAA89944.1"/>
    </source>
</evidence>
<protein>
    <submittedName>
        <fullName evidence="1">Uncharacterized protein</fullName>
    </submittedName>
</protein>
<organism evidence="1 2">
    <name type="scientific">Macrostomum lignano</name>
    <dbReference type="NCBI Taxonomy" id="282301"/>
    <lineage>
        <taxon>Eukaryota</taxon>
        <taxon>Metazoa</taxon>
        <taxon>Spiralia</taxon>
        <taxon>Lophotrochozoa</taxon>
        <taxon>Platyhelminthes</taxon>
        <taxon>Rhabditophora</taxon>
        <taxon>Macrostomorpha</taxon>
        <taxon>Macrostomida</taxon>
        <taxon>Macrostomidae</taxon>
        <taxon>Macrostomum</taxon>
    </lineage>
</organism>